<reference evidence="1" key="1">
    <citation type="submission" date="2009-10" db="EMBL/GenBank/DDBJ databases">
        <title>Diversity of trophic interactions inside an arsenic-rich microbial ecosystem.</title>
        <authorList>
            <person name="Bertin P.N."/>
            <person name="Heinrich-Salmeron A."/>
            <person name="Pelletier E."/>
            <person name="Goulhen-Chollet F."/>
            <person name="Arsene-Ploetze F."/>
            <person name="Gallien S."/>
            <person name="Calteau A."/>
            <person name="Vallenet D."/>
            <person name="Casiot C."/>
            <person name="Chane-Woon-Ming B."/>
            <person name="Giloteaux L."/>
            <person name="Barakat M."/>
            <person name="Bonnefoy V."/>
            <person name="Bruneel O."/>
            <person name="Chandler M."/>
            <person name="Cleiss J."/>
            <person name="Duran R."/>
            <person name="Elbaz-Poulichet F."/>
            <person name="Fonknechten N."/>
            <person name="Lauga B."/>
            <person name="Mornico D."/>
            <person name="Ortet P."/>
            <person name="Schaeffer C."/>
            <person name="Siguier P."/>
            <person name="Alexander Thil Smith A."/>
            <person name="Van Dorsselaer A."/>
            <person name="Weissenbach J."/>
            <person name="Medigue C."/>
            <person name="Le Paslier D."/>
        </authorList>
    </citation>
    <scope>NUCLEOTIDE SEQUENCE</scope>
</reference>
<gene>
    <name evidence="1" type="ORF">CARN4_1681</name>
</gene>
<protein>
    <submittedName>
        <fullName evidence="1">Uncharacterized protein</fullName>
    </submittedName>
</protein>
<proteinExistence type="predicted"/>
<organism evidence="1">
    <name type="scientific">mine drainage metagenome</name>
    <dbReference type="NCBI Taxonomy" id="410659"/>
    <lineage>
        <taxon>unclassified sequences</taxon>
        <taxon>metagenomes</taxon>
        <taxon>ecological metagenomes</taxon>
    </lineage>
</organism>
<sequence length="190" mass="20029">MRRPTNAAIAALSAAIALVLPISALAAKPARSSIAQIDADARARGNRHALAVAIGERLFTHVLPVQLLEIRASGLGNRAYVGLRFSGEKFHGSVSKADLDRELVDVVETAFAVSQQIREVDCWIVVPIPVAPGTIVSGDKAMPTERDVLTLSVRRGESAAHLAQRLKGGEGIVVDPDWVAHALAKGASHA</sequence>
<comment type="caution">
    <text evidence="1">The sequence shown here is derived from an EMBL/GenBank/DDBJ whole genome shotgun (WGS) entry which is preliminary data.</text>
</comment>
<evidence type="ECO:0000313" key="1">
    <source>
        <dbReference type="EMBL" id="CBI00739.1"/>
    </source>
</evidence>
<dbReference type="AlphaFoldDB" id="E6Q0N0"/>
<accession>E6Q0N0</accession>
<name>E6Q0N0_9ZZZZ</name>
<dbReference type="EMBL" id="CABO01000003">
    <property type="protein sequence ID" value="CBI00739.1"/>
    <property type="molecule type" value="Genomic_DNA"/>
</dbReference>